<dbReference type="InterPro" id="IPR002528">
    <property type="entry name" value="MATE_fam"/>
</dbReference>
<evidence type="ECO:0000313" key="3">
    <source>
        <dbReference type="EMBL" id="MQT16848.1"/>
    </source>
</evidence>
<dbReference type="GO" id="GO:0005886">
    <property type="term" value="C:plasma membrane"/>
    <property type="evidence" value="ECO:0007669"/>
    <property type="project" value="TreeGrafter"/>
</dbReference>
<dbReference type="GO" id="GO:0015297">
    <property type="term" value="F:antiporter activity"/>
    <property type="evidence" value="ECO:0007669"/>
    <property type="project" value="InterPro"/>
</dbReference>
<keyword evidence="2" id="KW-0812">Transmembrane</keyword>
<dbReference type="PANTHER" id="PTHR43298">
    <property type="entry name" value="MULTIDRUG RESISTANCE PROTEIN NORM-RELATED"/>
    <property type="match status" value="1"/>
</dbReference>
<feature type="transmembrane region" description="Helical" evidence="2">
    <location>
        <begin position="323"/>
        <end position="346"/>
    </location>
</feature>
<sequence length="424" mass="43691">MAMGLVDAVVVGRHSATELGYQALGWAPTAVVLTTSIGLLSGIQVMTSQAIGDGRAADTGAILRRGMGYALWIAVAAAALLFFLGGPVMHNIGLADGLADGATPVLQILSLSLIPILIGDAGMFWLEAHGRAVPGMVAIWASNVVNLVLNLWLVPGDSGFAVSGAAASGWATFVSRLAFLAMIAVLILGWSQARRLGVFAPAPVDKPAAAAMRRIGYGASLSYFTETLAFASMSIFAGWISANAVASWATVLNVAALIFMVPLGLATATGVLVGRAHGAGDPAGVRTAARRGFTLTTLLTLAICIGVALGNDLIAQAYTHDPAVQAMTAAALLLSCLFFIADGLQVVGAQALRAQSDVWVPTFTHFASYLLVMMPLGWGFGVAMGLGVNGLVWSIIIASLMSATLLWGRFLLLTQPSFAAPRSG</sequence>
<comment type="caution">
    <text evidence="3">The sequence shown here is derived from an EMBL/GenBank/DDBJ whole genome shotgun (WGS) entry which is preliminary data.</text>
</comment>
<dbReference type="InterPro" id="IPR050222">
    <property type="entry name" value="MATE_MdtK"/>
</dbReference>
<feature type="transmembrane region" description="Helical" evidence="2">
    <location>
        <begin position="390"/>
        <end position="412"/>
    </location>
</feature>
<feature type="transmembrane region" description="Helical" evidence="2">
    <location>
        <begin position="133"/>
        <end position="153"/>
    </location>
</feature>
<dbReference type="GO" id="GO:0042910">
    <property type="term" value="F:xenobiotic transmembrane transporter activity"/>
    <property type="evidence" value="ECO:0007669"/>
    <property type="project" value="InterPro"/>
</dbReference>
<keyword evidence="2" id="KW-1133">Transmembrane helix</keyword>
<accession>A0A7C9KYE2</accession>
<dbReference type="PANTHER" id="PTHR43298:SF2">
    <property type="entry name" value="FMN_FAD EXPORTER YEEO-RELATED"/>
    <property type="match status" value="1"/>
</dbReference>
<feature type="transmembrane region" description="Helical" evidence="2">
    <location>
        <begin position="173"/>
        <end position="190"/>
    </location>
</feature>
<dbReference type="NCBIfam" id="TIGR00797">
    <property type="entry name" value="matE"/>
    <property type="match status" value="1"/>
</dbReference>
<feature type="transmembrane region" description="Helical" evidence="2">
    <location>
        <begin position="105"/>
        <end position="126"/>
    </location>
</feature>
<feature type="transmembrane region" description="Helical" evidence="2">
    <location>
        <begin position="358"/>
        <end position="378"/>
    </location>
</feature>
<dbReference type="Pfam" id="PF01554">
    <property type="entry name" value="MatE"/>
    <property type="match status" value="2"/>
</dbReference>
<organism evidence="3 4">
    <name type="scientific">Sandarakinorhabdus fusca</name>
    <dbReference type="NCBI Taxonomy" id="1439888"/>
    <lineage>
        <taxon>Bacteria</taxon>
        <taxon>Pseudomonadati</taxon>
        <taxon>Pseudomonadota</taxon>
        <taxon>Alphaproteobacteria</taxon>
        <taxon>Sphingomonadales</taxon>
        <taxon>Sphingosinicellaceae</taxon>
        <taxon>Sandarakinorhabdus</taxon>
    </lineage>
</organism>
<protein>
    <submittedName>
        <fullName evidence="3">MATE family efflux transporter</fullName>
    </submittedName>
</protein>
<evidence type="ECO:0000256" key="1">
    <source>
        <dbReference type="ARBA" id="ARBA00022448"/>
    </source>
</evidence>
<gene>
    <name evidence="3" type="ORF">F3168_06215</name>
</gene>
<proteinExistence type="predicted"/>
<dbReference type="Proteomes" id="UP000481327">
    <property type="component" value="Unassembled WGS sequence"/>
</dbReference>
<dbReference type="OrthoDB" id="9780160at2"/>
<name>A0A7C9KYE2_9SPHN</name>
<keyword evidence="4" id="KW-1185">Reference proteome</keyword>
<feature type="transmembrane region" description="Helical" evidence="2">
    <location>
        <begin position="23"/>
        <end position="45"/>
    </location>
</feature>
<feature type="transmembrane region" description="Helical" evidence="2">
    <location>
        <begin position="66"/>
        <end position="85"/>
    </location>
</feature>
<dbReference type="EMBL" id="WIOL01000002">
    <property type="protein sequence ID" value="MQT16848.1"/>
    <property type="molecule type" value="Genomic_DNA"/>
</dbReference>
<feature type="transmembrane region" description="Helical" evidence="2">
    <location>
        <begin position="221"/>
        <end position="242"/>
    </location>
</feature>
<feature type="transmembrane region" description="Helical" evidence="2">
    <location>
        <begin position="293"/>
        <end position="311"/>
    </location>
</feature>
<keyword evidence="1" id="KW-0813">Transport</keyword>
<evidence type="ECO:0000313" key="4">
    <source>
        <dbReference type="Proteomes" id="UP000481327"/>
    </source>
</evidence>
<evidence type="ECO:0000256" key="2">
    <source>
        <dbReference type="SAM" id="Phobius"/>
    </source>
</evidence>
<reference evidence="3 4" key="1">
    <citation type="submission" date="2019-09" db="EMBL/GenBank/DDBJ databases">
        <title>Polymorphobacter sp. isolated from a lake in China.</title>
        <authorList>
            <person name="Liu Z."/>
        </authorList>
    </citation>
    <scope>NUCLEOTIDE SEQUENCE [LARGE SCALE GENOMIC DNA]</scope>
    <source>
        <strain evidence="3 4">D40P</strain>
    </source>
</reference>
<feature type="transmembrane region" description="Helical" evidence="2">
    <location>
        <begin position="248"/>
        <end position="273"/>
    </location>
</feature>
<dbReference type="AlphaFoldDB" id="A0A7C9KYE2"/>
<keyword evidence="2" id="KW-0472">Membrane</keyword>